<keyword evidence="2" id="KW-0805">Transcription regulation</keyword>
<protein>
    <submittedName>
        <fullName evidence="6">LysR family transcriptional regulator</fullName>
    </submittedName>
</protein>
<keyword evidence="7" id="KW-1185">Reference proteome</keyword>
<dbReference type="Pfam" id="PF03466">
    <property type="entry name" value="LysR_substrate"/>
    <property type="match status" value="1"/>
</dbReference>
<proteinExistence type="inferred from homology"/>
<organism evidence="6 7">
    <name type="scientific">Paraburkholderia tagetis</name>
    <dbReference type="NCBI Taxonomy" id="2913261"/>
    <lineage>
        <taxon>Bacteria</taxon>
        <taxon>Pseudomonadati</taxon>
        <taxon>Pseudomonadota</taxon>
        <taxon>Betaproteobacteria</taxon>
        <taxon>Burkholderiales</taxon>
        <taxon>Burkholderiaceae</taxon>
        <taxon>Paraburkholderia</taxon>
    </lineage>
</organism>
<evidence type="ECO:0000256" key="1">
    <source>
        <dbReference type="ARBA" id="ARBA00009437"/>
    </source>
</evidence>
<evidence type="ECO:0000259" key="5">
    <source>
        <dbReference type="PROSITE" id="PS50931"/>
    </source>
</evidence>
<dbReference type="Pfam" id="PF00126">
    <property type="entry name" value="HTH_1"/>
    <property type="match status" value="1"/>
</dbReference>
<evidence type="ECO:0000256" key="2">
    <source>
        <dbReference type="ARBA" id="ARBA00023015"/>
    </source>
</evidence>
<gene>
    <name evidence="6" type="ORF">L5014_37545</name>
</gene>
<accession>A0A9X1UP02</accession>
<dbReference type="InterPro" id="IPR000847">
    <property type="entry name" value="LysR_HTH_N"/>
</dbReference>
<dbReference type="InterPro" id="IPR005119">
    <property type="entry name" value="LysR_subst-bd"/>
</dbReference>
<evidence type="ECO:0000313" key="7">
    <source>
        <dbReference type="Proteomes" id="UP001139308"/>
    </source>
</evidence>
<dbReference type="PROSITE" id="PS50931">
    <property type="entry name" value="HTH_LYSR"/>
    <property type="match status" value="1"/>
</dbReference>
<dbReference type="GO" id="GO:0003700">
    <property type="term" value="F:DNA-binding transcription factor activity"/>
    <property type="evidence" value="ECO:0007669"/>
    <property type="project" value="InterPro"/>
</dbReference>
<keyword evidence="4" id="KW-0804">Transcription</keyword>
<evidence type="ECO:0000313" key="6">
    <source>
        <dbReference type="EMBL" id="MCG5078954.1"/>
    </source>
</evidence>
<dbReference type="FunFam" id="1.10.10.10:FF:000001">
    <property type="entry name" value="LysR family transcriptional regulator"/>
    <property type="match status" value="1"/>
</dbReference>
<name>A0A9X1UP02_9BURK</name>
<feature type="domain" description="HTH lysR-type" evidence="5">
    <location>
        <begin position="77"/>
        <end position="134"/>
    </location>
</feature>
<evidence type="ECO:0000256" key="4">
    <source>
        <dbReference type="ARBA" id="ARBA00023163"/>
    </source>
</evidence>
<dbReference type="SUPFAM" id="SSF53850">
    <property type="entry name" value="Periplasmic binding protein-like II"/>
    <property type="match status" value="1"/>
</dbReference>
<dbReference type="AlphaFoldDB" id="A0A9X1UP02"/>
<comment type="similarity">
    <text evidence="1">Belongs to the LysR transcriptional regulatory family.</text>
</comment>
<reference evidence="6" key="1">
    <citation type="submission" date="2022-01" db="EMBL/GenBank/DDBJ databases">
        <title>Genome sequence and assembly of Parabukholderia sp. RG36.</title>
        <authorList>
            <person name="Chhetri G."/>
        </authorList>
    </citation>
    <scope>NUCLEOTIDE SEQUENCE</scope>
    <source>
        <strain evidence="6">RG36</strain>
    </source>
</reference>
<dbReference type="InterPro" id="IPR036388">
    <property type="entry name" value="WH-like_DNA-bd_sf"/>
</dbReference>
<sequence>MFVSLGIEGKRGLGCKVALYAPGCIASVHRFMTSVLPLILHAGSQKTANHSFNPDGNPVLLPEAPIRNNVLTTMLMNRIDAMALFVTAIDAGSLSAAARERGLSLSSVSRYLTMLEERIGTRLIIRSTRMLALTEAGRAYYEKAKRLLAEIDEMEASLTEASEAPVGKLHVCGPTLFGRVFMLPILAKFLVDNPKVTLDVMLLDRQLNLVEEGIDIAVRIGHMEDSSLIARRLGSLRWVISAAPDYLEKRGTPTTIEDLDKHDCLIYGQSSISSEWQMLSGGKPTNVKVPVRMRSNTLDGVVAAAVEGAGLVYAPAWSVAQHVAEGRLQVLLRNFELPPRPINAVFTHNRLMAVKVRSLLDYFVEHLSKTDFDTVPEFRSAL</sequence>
<dbReference type="EMBL" id="JAKLJA010000083">
    <property type="protein sequence ID" value="MCG5078954.1"/>
    <property type="molecule type" value="Genomic_DNA"/>
</dbReference>
<dbReference type="Proteomes" id="UP001139308">
    <property type="component" value="Unassembled WGS sequence"/>
</dbReference>
<keyword evidence="3" id="KW-0238">DNA-binding</keyword>
<dbReference type="RefSeq" id="WP_238468923.1">
    <property type="nucleotide sequence ID" value="NZ_JAKLJA010000083.1"/>
</dbReference>
<comment type="caution">
    <text evidence="6">The sequence shown here is derived from an EMBL/GenBank/DDBJ whole genome shotgun (WGS) entry which is preliminary data.</text>
</comment>
<evidence type="ECO:0000256" key="3">
    <source>
        <dbReference type="ARBA" id="ARBA00023125"/>
    </source>
</evidence>
<dbReference type="PANTHER" id="PTHR30537:SF5">
    <property type="entry name" value="HTH-TYPE TRANSCRIPTIONAL ACTIVATOR TTDR-RELATED"/>
    <property type="match status" value="1"/>
</dbReference>
<dbReference type="InterPro" id="IPR058163">
    <property type="entry name" value="LysR-type_TF_proteobact-type"/>
</dbReference>
<dbReference type="Gene3D" id="3.40.190.290">
    <property type="match status" value="1"/>
</dbReference>
<dbReference type="PANTHER" id="PTHR30537">
    <property type="entry name" value="HTH-TYPE TRANSCRIPTIONAL REGULATOR"/>
    <property type="match status" value="1"/>
</dbReference>
<dbReference type="SUPFAM" id="SSF46785">
    <property type="entry name" value="Winged helix' DNA-binding domain"/>
    <property type="match status" value="1"/>
</dbReference>
<dbReference type="InterPro" id="IPR036390">
    <property type="entry name" value="WH_DNA-bd_sf"/>
</dbReference>
<dbReference type="GO" id="GO:0043565">
    <property type="term" value="F:sequence-specific DNA binding"/>
    <property type="evidence" value="ECO:0007669"/>
    <property type="project" value="TreeGrafter"/>
</dbReference>
<dbReference type="Gene3D" id="1.10.10.10">
    <property type="entry name" value="Winged helix-like DNA-binding domain superfamily/Winged helix DNA-binding domain"/>
    <property type="match status" value="1"/>
</dbReference>
<dbReference type="GO" id="GO:0006351">
    <property type="term" value="P:DNA-templated transcription"/>
    <property type="evidence" value="ECO:0007669"/>
    <property type="project" value="TreeGrafter"/>
</dbReference>
<dbReference type="CDD" id="cd08422">
    <property type="entry name" value="PBP2_CrgA_like"/>
    <property type="match status" value="1"/>
</dbReference>